<feature type="transmembrane region" description="Helical" evidence="2">
    <location>
        <begin position="6"/>
        <end position="25"/>
    </location>
</feature>
<keyword evidence="2" id="KW-0812">Transmembrane</keyword>
<organism evidence="3 4">
    <name type="scientific">Luteibacter sahnii</name>
    <dbReference type="NCBI Taxonomy" id="3021977"/>
    <lineage>
        <taxon>Bacteria</taxon>
        <taxon>Pseudomonadati</taxon>
        <taxon>Pseudomonadota</taxon>
        <taxon>Gammaproteobacteria</taxon>
        <taxon>Lysobacterales</taxon>
        <taxon>Rhodanobacteraceae</taxon>
        <taxon>Luteibacter</taxon>
    </lineage>
</organism>
<proteinExistence type="predicted"/>
<comment type="caution">
    <text evidence="3">The sequence shown here is derived from an EMBL/GenBank/DDBJ whole genome shotgun (WGS) entry which is preliminary data.</text>
</comment>
<name>A0ABT6B7V3_9GAMM</name>
<gene>
    <name evidence="3" type="ORF">P3W24_04170</name>
</gene>
<dbReference type="EMBL" id="JARJJS010000001">
    <property type="protein sequence ID" value="MDF4024166.1"/>
    <property type="molecule type" value="Genomic_DNA"/>
</dbReference>
<protein>
    <submittedName>
        <fullName evidence="3">Uncharacterized protein</fullName>
    </submittedName>
</protein>
<dbReference type="Proteomes" id="UP001528850">
    <property type="component" value="Unassembled WGS sequence"/>
</dbReference>
<evidence type="ECO:0000256" key="2">
    <source>
        <dbReference type="SAM" id="Phobius"/>
    </source>
</evidence>
<feature type="region of interest" description="Disordered" evidence="1">
    <location>
        <begin position="49"/>
        <end position="76"/>
    </location>
</feature>
<dbReference type="RefSeq" id="WP_320550471.1">
    <property type="nucleotide sequence ID" value="NZ_JAQLOK010000002.1"/>
</dbReference>
<evidence type="ECO:0000313" key="3">
    <source>
        <dbReference type="EMBL" id="MDF4024166.1"/>
    </source>
</evidence>
<evidence type="ECO:0000256" key="1">
    <source>
        <dbReference type="SAM" id="MobiDB-lite"/>
    </source>
</evidence>
<reference evidence="3 4" key="1">
    <citation type="journal article" date="2024" name="Curr. Microbiol.">
        <title>Luteibacter sahnii sp. nov., A Novel Yellow-Colored Xanthomonadin Pigment Producing Probiotic Bacterium from Healthy Rice Seed Microbiome.</title>
        <authorList>
            <person name="Jaiswal G."/>
            <person name="Rana R."/>
            <person name="Nayak P.K."/>
            <person name="Chouhan R."/>
            <person name="Gandhi S.G."/>
            <person name="Patel H.K."/>
            <person name="Patil P.B."/>
        </authorList>
    </citation>
    <scope>NUCLEOTIDE SEQUENCE [LARGE SCALE GENOMIC DNA]</scope>
    <source>
        <strain evidence="3 4">PPL201</strain>
    </source>
</reference>
<keyword evidence="4" id="KW-1185">Reference proteome</keyword>
<sequence>MRSSLSDYLPWIAIVLAVIVTAVYLDTRSKSTLKPETYESCMARLTATNEGDADRSLNRSICANKPRESAGEAPSP</sequence>
<keyword evidence="2" id="KW-1133">Transmembrane helix</keyword>
<accession>A0ABT6B7V3</accession>
<evidence type="ECO:0000313" key="4">
    <source>
        <dbReference type="Proteomes" id="UP001528850"/>
    </source>
</evidence>
<keyword evidence="2" id="KW-0472">Membrane</keyword>